<feature type="domain" description="Protein kinase" evidence="10">
    <location>
        <begin position="578"/>
        <end position="849"/>
    </location>
</feature>
<dbReference type="InterPro" id="IPR030616">
    <property type="entry name" value="Aur-like"/>
</dbReference>
<keyword evidence="2" id="KW-0808">Transferase</keyword>
<dbReference type="InterPro" id="IPR008271">
    <property type="entry name" value="Ser/Thr_kinase_AS"/>
</dbReference>
<dbReference type="SMART" id="SM00220">
    <property type="entry name" value="S_TKc"/>
    <property type="match status" value="1"/>
</dbReference>
<evidence type="ECO:0000256" key="9">
    <source>
        <dbReference type="SAM" id="MobiDB-lite"/>
    </source>
</evidence>
<dbReference type="AlphaFoldDB" id="A0A835XXJ8"/>
<dbReference type="EMBL" id="JAEHOE010000051">
    <property type="protein sequence ID" value="KAG2491654.1"/>
    <property type="molecule type" value="Genomic_DNA"/>
</dbReference>
<dbReference type="PANTHER" id="PTHR24350">
    <property type="entry name" value="SERINE/THREONINE-PROTEIN KINASE IAL-RELATED"/>
    <property type="match status" value="1"/>
</dbReference>
<feature type="active site" description="Proton acceptor" evidence="6">
    <location>
        <position position="702"/>
    </location>
</feature>
<feature type="cross-link" description="Glycyl lysine isopeptide (Lys-Gly) (interchain with G-Cter in SUMO2)" evidence="8">
    <location>
        <position position="704"/>
    </location>
</feature>
<reference evidence="11" key="1">
    <citation type="journal article" date="2020" name="bioRxiv">
        <title>Comparative genomics of Chlamydomonas.</title>
        <authorList>
            <person name="Craig R.J."/>
            <person name="Hasan A.R."/>
            <person name="Ness R.W."/>
            <person name="Keightley P.D."/>
        </authorList>
    </citation>
    <scope>NUCLEOTIDE SEQUENCE</scope>
    <source>
        <strain evidence="11">CCAP 11/70</strain>
    </source>
</reference>
<dbReference type="FunFam" id="1.10.510.10:FF:000813">
    <property type="entry name" value="Aurora-like kinase"/>
    <property type="match status" value="1"/>
</dbReference>
<sequence length="864" mass="89890">MKFLWASGKSGLDEPADSPSVKSSKSFSAKLSSLLHTIAPRHRRGSAVSLASGPQSPKLGICVPVRGTSDTDLPTLAAKAGTATTRAGPSSCGTAYSLAGSPPGSPHLRVNLNLGIPPTALGAGDSRRSCGAGRDWTSEAWSYNGGADGSSSVCGGASPAGISGSGEDSALASPFALNSGWAGPHLYDPGCRLYATCSPNGRHPSRYQLNERANSSSQIPQARRDRGGADGGGGSGSGGAAANRAPLAAARRRAYCAPEVQQEVLQYDRAAAGGHVEYAVGSGPSGPGSEGGSSSNRTLSDCRPPRATPLQRLVSALRAAHLRIERSTTRRRNPDAEDPPQSPKSGRISPAPPGSPKPAAATSPNPLHRPPSQPRLPLSPTASSRMRPGSPFSSAVPPSHSTGGSSPMHSSVPSPAVSARPSQAQEPAAATAAAAMFAAAANPWAIHEAEHEGEDASVHDGGAASSAAAAAVAAPPPPAGGGAAARLQSEKMLSHESEPNLRPKGHHTAVPLLQALSQSMEPAAAEPASTLQPAAAAATPAAAAAAPAIADSSATMLLAMSPELPEGMRRPQWRLEDYNISKRLYKGATSAVYRATCLRSNTPVALKVYFLRRVPSSVLHMMQREIEIHAAAQHPNIITLYGAFVSDHHLVLVMEYAARGDLYGITQELEHRLDERRVAKVVLRPLLSALAYLHAKGICHRDIKPENVLFTSDWTLKVADLGVSIDLAKERAVTRTGTAGYMAPEVCRCPLKAAPEDNKQDRSLAYGSACDVWALGVLSYELLVGFTPLPDPLSLPKEMEGCSHSAPARRVLLFPGGCSEEARDFIRSCLADSPDERPTTRQLAVHPWLMAALGRRAARPAAQP</sequence>
<dbReference type="InterPro" id="IPR000719">
    <property type="entry name" value="Prot_kinase_dom"/>
</dbReference>
<comment type="caution">
    <text evidence="11">The sequence shown here is derived from an EMBL/GenBank/DDBJ whole genome shotgun (WGS) entry which is preliminary data.</text>
</comment>
<feature type="binding site" evidence="7">
    <location>
        <begin position="706"/>
        <end position="707"/>
    </location>
    <ligand>
        <name>ATP</name>
        <dbReference type="ChEBI" id="CHEBI:30616"/>
    </ligand>
</feature>
<feature type="compositionally biased region" description="Polar residues" evidence="9">
    <location>
        <begin position="207"/>
        <end position="220"/>
    </location>
</feature>
<evidence type="ECO:0000256" key="7">
    <source>
        <dbReference type="PIRSR" id="PIRSR630616-2"/>
    </source>
</evidence>
<feature type="binding site" evidence="7">
    <location>
        <begin position="655"/>
        <end position="657"/>
    </location>
    <ligand>
        <name>ATP</name>
        <dbReference type="ChEBI" id="CHEBI:30616"/>
    </ligand>
</feature>
<keyword evidence="4" id="KW-0418">Kinase</keyword>
<feature type="compositionally biased region" description="Basic and acidic residues" evidence="9">
    <location>
        <begin position="323"/>
        <end position="335"/>
    </location>
</feature>
<feature type="region of interest" description="Disordered" evidence="9">
    <location>
        <begin position="204"/>
        <end position="244"/>
    </location>
</feature>
<dbReference type="Proteomes" id="UP000612055">
    <property type="component" value="Unassembled WGS sequence"/>
</dbReference>
<evidence type="ECO:0000256" key="4">
    <source>
        <dbReference type="ARBA" id="ARBA00022777"/>
    </source>
</evidence>
<feature type="binding site" evidence="7">
    <location>
        <position position="720"/>
    </location>
    <ligand>
        <name>ATP</name>
        <dbReference type="ChEBI" id="CHEBI:30616"/>
    </ligand>
</feature>
<evidence type="ECO:0000313" key="12">
    <source>
        <dbReference type="Proteomes" id="UP000612055"/>
    </source>
</evidence>
<dbReference type="FunFam" id="3.30.200.20:FF:000042">
    <property type="entry name" value="Aurora kinase A"/>
    <property type="match status" value="1"/>
</dbReference>
<evidence type="ECO:0000256" key="3">
    <source>
        <dbReference type="ARBA" id="ARBA00022741"/>
    </source>
</evidence>
<feature type="region of interest" description="Disordered" evidence="9">
    <location>
        <begin position="1"/>
        <end position="24"/>
    </location>
</feature>
<feature type="compositionally biased region" description="Low complexity" evidence="9">
    <location>
        <begin position="461"/>
        <end position="473"/>
    </location>
</feature>
<feature type="compositionally biased region" description="Low complexity" evidence="9">
    <location>
        <begin position="357"/>
        <end position="366"/>
    </location>
</feature>
<evidence type="ECO:0000313" key="11">
    <source>
        <dbReference type="EMBL" id="KAG2491654.1"/>
    </source>
</evidence>
<evidence type="ECO:0000256" key="6">
    <source>
        <dbReference type="PIRSR" id="PIRSR630616-1"/>
    </source>
</evidence>
<dbReference type="GO" id="GO:0004674">
    <property type="term" value="F:protein serine/threonine kinase activity"/>
    <property type="evidence" value="ECO:0007669"/>
    <property type="project" value="UniProtKB-KW"/>
</dbReference>
<evidence type="ECO:0000259" key="10">
    <source>
        <dbReference type="SMART" id="SM00220"/>
    </source>
</evidence>
<dbReference type="PROSITE" id="PS00108">
    <property type="entry name" value="PROTEIN_KINASE_ST"/>
    <property type="match status" value="1"/>
</dbReference>
<dbReference type="InterPro" id="IPR011009">
    <property type="entry name" value="Kinase-like_dom_sf"/>
</dbReference>
<evidence type="ECO:0000256" key="2">
    <source>
        <dbReference type="ARBA" id="ARBA00022679"/>
    </source>
</evidence>
<dbReference type="SUPFAM" id="SSF56112">
    <property type="entry name" value="Protein kinase-like (PK-like)"/>
    <property type="match status" value="1"/>
</dbReference>
<feature type="binding site" evidence="7">
    <location>
        <position position="607"/>
    </location>
    <ligand>
        <name>ATP</name>
        <dbReference type="ChEBI" id="CHEBI:30616"/>
    </ligand>
</feature>
<dbReference type="Pfam" id="PF00069">
    <property type="entry name" value="Pkinase"/>
    <property type="match status" value="1"/>
</dbReference>
<evidence type="ECO:0000256" key="8">
    <source>
        <dbReference type="PIRSR" id="PIRSR630616-3"/>
    </source>
</evidence>
<organism evidence="11 12">
    <name type="scientific">Edaphochlamys debaryana</name>
    <dbReference type="NCBI Taxonomy" id="47281"/>
    <lineage>
        <taxon>Eukaryota</taxon>
        <taxon>Viridiplantae</taxon>
        <taxon>Chlorophyta</taxon>
        <taxon>core chlorophytes</taxon>
        <taxon>Chlorophyceae</taxon>
        <taxon>CS clade</taxon>
        <taxon>Chlamydomonadales</taxon>
        <taxon>Chlamydomonadales incertae sedis</taxon>
        <taxon>Edaphochlamys</taxon>
    </lineage>
</organism>
<evidence type="ECO:0000256" key="1">
    <source>
        <dbReference type="ARBA" id="ARBA00022527"/>
    </source>
</evidence>
<dbReference type="Gene3D" id="1.10.510.10">
    <property type="entry name" value="Transferase(Phosphotransferase) domain 1"/>
    <property type="match status" value="1"/>
</dbReference>
<proteinExistence type="predicted"/>
<feature type="compositionally biased region" description="Basic and acidic residues" evidence="9">
    <location>
        <begin position="488"/>
        <end position="501"/>
    </location>
</feature>
<keyword evidence="3 7" id="KW-0547">Nucleotide-binding</keyword>
<accession>A0A835XXJ8</accession>
<keyword evidence="5 7" id="KW-0067">ATP-binding</keyword>
<feature type="region of interest" description="Disordered" evidence="9">
    <location>
        <begin position="451"/>
        <end position="505"/>
    </location>
</feature>
<keyword evidence="1" id="KW-0723">Serine/threonine-protein kinase</keyword>
<keyword evidence="12" id="KW-1185">Reference proteome</keyword>
<protein>
    <recommendedName>
        <fullName evidence="10">Protein kinase domain-containing protein</fullName>
    </recommendedName>
</protein>
<feature type="compositionally biased region" description="Low complexity" evidence="9">
    <location>
        <begin position="405"/>
        <end position="430"/>
    </location>
</feature>
<dbReference type="GO" id="GO:0005524">
    <property type="term" value="F:ATP binding"/>
    <property type="evidence" value="ECO:0007669"/>
    <property type="project" value="UniProtKB-KW"/>
</dbReference>
<feature type="region of interest" description="Disordered" evidence="9">
    <location>
        <begin position="323"/>
        <end position="430"/>
    </location>
</feature>
<evidence type="ECO:0000256" key="5">
    <source>
        <dbReference type="ARBA" id="ARBA00022840"/>
    </source>
</evidence>
<feature type="region of interest" description="Disordered" evidence="9">
    <location>
        <begin position="278"/>
        <end position="306"/>
    </location>
</feature>
<name>A0A835XXJ8_9CHLO</name>
<dbReference type="OrthoDB" id="377346at2759"/>
<feature type="compositionally biased region" description="Gly residues" evidence="9">
    <location>
        <begin position="229"/>
        <end position="239"/>
    </location>
</feature>
<gene>
    <name evidence="11" type="ORF">HYH03_010024</name>
</gene>